<organism evidence="2 3">
    <name type="scientific">Gymnopilus dilepis</name>
    <dbReference type="NCBI Taxonomy" id="231916"/>
    <lineage>
        <taxon>Eukaryota</taxon>
        <taxon>Fungi</taxon>
        <taxon>Dikarya</taxon>
        <taxon>Basidiomycota</taxon>
        <taxon>Agaricomycotina</taxon>
        <taxon>Agaricomycetes</taxon>
        <taxon>Agaricomycetidae</taxon>
        <taxon>Agaricales</taxon>
        <taxon>Agaricineae</taxon>
        <taxon>Hymenogastraceae</taxon>
        <taxon>Gymnopilus</taxon>
    </lineage>
</organism>
<sequence length="454" mass="51750">MPPAKVPTSAEFVQDSDDSDEEFFPDEYANTDSVPPRRGAKAPENTTNPEDDNPVTSLLSDVSDARIGYFKVCFADDDSFGRGPTLKRHRLNRRVVSRESVLELRRALGGNTQDPKAPFTRIARYVPLYAVILIVDPSYVDMDAVVTDPGNLLTPGAFPQVKWTQRSVRGFVHLANGAHRRTVISELSRDHHRQWKEAHKQLLNIPPNDSRARGQKLQTIAELENEMEERSNWLAVAYDINKMTPEIEMFLTTNAHHYQESDTEQDRLHMALEYVFNKPSEDRLAVIQQARAPGGWPIPYPMPQRLKSVFDEVNLIDSLVEAYPYIKLWKGYELNPTSLSSWRGSPAPFMELLLDQATLTLNFLSANLNLRAAYPSVNPARTEQLRLELLRDPPVPVPAILDEQFFIIATNAYKEHLMPLRELFAVAKSQDEDLNKWNDAYQTYANDLLPKLRQ</sequence>
<name>A0A409YIR6_9AGAR</name>
<feature type="compositionally biased region" description="Acidic residues" evidence="1">
    <location>
        <begin position="14"/>
        <end position="25"/>
    </location>
</feature>
<feature type="region of interest" description="Disordered" evidence="1">
    <location>
        <begin position="1"/>
        <end position="57"/>
    </location>
</feature>
<proteinExistence type="predicted"/>
<keyword evidence="3" id="KW-1185">Reference proteome</keyword>
<evidence type="ECO:0000313" key="3">
    <source>
        <dbReference type="Proteomes" id="UP000284706"/>
    </source>
</evidence>
<feature type="non-terminal residue" evidence="2">
    <location>
        <position position="454"/>
    </location>
</feature>
<comment type="caution">
    <text evidence="2">The sequence shown here is derived from an EMBL/GenBank/DDBJ whole genome shotgun (WGS) entry which is preliminary data.</text>
</comment>
<dbReference type="InParanoid" id="A0A409YIR6"/>
<evidence type="ECO:0000256" key="1">
    <source>
        <dbReference type="SAM" id="MobiDB-lite"/>
    </source>
</evidence>
<dbReference type="EMBL" id="NHYE01000807">
    <property type="protein sequence ID" value="PPR02892.1"/>
    <property type="molecule type" value="Genomic_DNA"/>
</dbReference>
<evidence type="ECO:0000313" key="2">
    <source>
        <dbReference type="EMBL" id="PPR02892.1"/>
    </source>
</evidence>
<reference evidence="2 3" key="1">
    <citation type="journal article" date="2018" name="Evol. Lett.">
        <title>Horizontal gene cluster transfer increased hallucinogenic mushroom diversity.</title>
        <authorList>
            <person name="Reynolds H.T."/>
            <person name="Vijayakumar V."/>
            <person name="Gluck-Thaler E."/>
            <person name="Korotkin H.B."/>
            <person name="Matheny P.B."/>
            <person name="Slot J.C."/>
        </authorList>
    </citation>
    <scope>NUCLEOTIDE SEQUENCE [LARGE SCALE GENOMIC DNA]</scope>
    <source>
        <strain evidence="2 3">SRW20</strain>
    </source>
</reference>
<dbReference type="OrthoDB" id="3056801at2759"/>
<feature type="compositionally biased region" description="Polar residues" evidence="1">
    <location>
        <begin position="44"/>
        <end position="57"/>
    </location>
</feature>
<gene>
    <name evidence="2" type="ORF">CVT26_009783</name>
</gene>
<protein>
    <submittedName>
        <fullName evidence="2">Uncharacterized protein</fullName>
    </submittedName>
</protein>
<dbReference type="Proteomes" id="UP000284706">
    <property type="component" value="Unassembled WGS sequence"/>
</dbReference>
<accession>A0A409YIR6</accession>
<dbReference type="AlphaFoldDB" id="A0A409YIR6"/>